<dbReference type="AlphaFoldDB" id="A0A7Z0A8T4"/>
<dbReference type="EMBL" id="JACBZP010000001">
    <property type="protein sequence ID" value="NYI65731.1"/>
    <property type="molecule type" value="Genomic_DNA"/>
</dbReference>
<evidence type="ECO:0000259" key="1">
    <source>
        <dbReference type="Pfam" id="PF00571"/>
    </source>
</evidence>
<evidence type="ECO:0000313" key="3">
    <source>
        <dbReference type="Proteomes" id="UP000539111"/>
    </source>
</evidence>
<comment type="caution">
    <text evidence="2">The sequence shown here is derived from an EMBL/GenBank/DDBJ whole genome shotgun (WGS) entry which is preliminary data.</text>
</comment>
<reference evidence="2 3" key="1">
    <citation type="submission" date="2020-07" db="EMBL/GenBank/DDBJ databases">
        <title>Sequencing the genomes of 1000 actinobacteria strains.</title>
        <authorList>
            <person name="Klenk H.-P."/>
        </authorList>
    </citation>
    <scope>NUCLEOTIDE SEQUENCE [LARGE SCALE GENOMIC DNA]</scope>
    <source>
        <strain evidence="2 3">DSM 26341</strain>
    </source>
</reference>
<gene>
    <name evidence="2" type="ORF">BJY26_000037</name>
</gene>
<protein>
    <submittedName>
        <fullName evidence="2">CBS domain-containing protein</fullName>
    </submittedName>
</protein>
<organism evidence="2 3">
    <name type="scientific">Spelaeicoccus albus</name>
    <dbReference type="NCBI Taxonomy" id="1280376"/>
    <lineage>
        <taxon>Bacteria</taxon>
        <taxon>Bacillati</taxon>
        <taxon>Actinomycetota</taxon>
        <taxon>Actinomycetes</taxon>
        <taxon>Micrococcales</taxon>
        <taxon>Brevibacteriaceae</taxon>
        <taxon>Spelaeicoccus</taxon>
    </lineage>
</organism>
<keyword evidence="3" id="KW-1185">Reference proteome</keyword>
<accession>A0A7Z0A8T4</accession>
<sequence length="163" mass="16910">MRAHDLQTALPTVGRTTPVTEAARLIAADGASAIVITGQTGAPLAIAAAVDILRLMLPTYVLDDQSLAGVIDDTGGAERWAAIDRRTIGDLVDDEGVTVRSILTVDADATVMEVAARMLDAHLPVAYVAGTPAESPGFVTLGAVLDAFLDSRPSDDTDRTTGR</sequence>
<proteinExistence type="predicted"/>
<evidence type="ECO:0000313" key="2">
    <source>
        <dbReference type="EMBL" id="NYI65731.1"/>
    </source>
</evidence>
<dbReference type="InterPro" id="IPR000644">
    <property type="entry name" value="CBS_dom"/>
</dbReference>
<feature type="domain" description="CBS" evidence="1">
    <location>
        <begin position="99"/>
        <end position="148"/>
    </location>
</feature>
<name>A0A7Z0A8T4_9MICO</name>
<dbReference type="Proteomes" id="UP000539111">
    <property type="component" value="Unassembled WGS sequence"/>
</dbReference>
<dbReference type="InterPro" id="IPR046342">
    <property type="entry name" value="CBS_dom_sf"/>
</dbReference>
<dbReference type="SUPFAM" id="SSF54631">
    <property type="entry name" value="CBS-domain pair"/>
    <property type="match status" value="1"/>
</dbReference>
<dbReference type="Pfam" id="PF00571">
    <property type="entry name" value="CBS"/>
    <property type="match status" value="1"/>
</dbReference>
<dbReference type="Gene3D" id="3.10.580.10">
    <property type="entry name" value="CBS-domain"/>
    <property type="match status" value="1"/>
</dbReference>